<dbReference type="Gene3D" id="3.10.290.30">
    <property type="entry name" value="MM3350-like"/>
    <property type="match status" value="1"/>
</dbReference>
<evidence type="ECO:0000313" key="4">
    <source>
        <dbReference type="Proteomes" id="UP000789845"/>
    </source>
</evidence>
<dbReference type="InterPro" id="IPR024047">
    <property type="entry name" value="MM3350-like_sf"/>
</dbReference>
<accession>A0A9C7G944</accession>
<dbReference type="Pfam" id="PF07929">
    <property type="entry name" value="PRiA4_ORF3"/>
    <property type="match status" value="1"/>
</dbReference>
<sequence>MLIQCTKKLLSELKVEPARSSEIDERFSWHANLLTLNRRKTVVLMNDSSRYIIVLHGLKAKDIKRIDEIIIQAIRETFREEGIKDEVIETYLSKSKEISFTTTKNRSYVARLNKACDPVYLYEGELNQQSLNQIALNKNASRLYVGHGTKDYIKPNQALYQDLENLTRGPIFQSDAFLLHIKLNMEIHSIWRRAIVPKQITFPELHETIQIMFGWQDYHLHDFTIFASSPSSLNKRKRMDDRQPIVNLVCDTEALNYEGEISMKLETDEKLLDYLPVEILYTYDFGDSWEHEISLEKVIDNYEWNYPVCLEGEGNTPPEDVGGEPGFQNFLSILEDPNHPDHEFMKDWGKRQGYQKFDIEMINRRLKYM</sequence>
<proteinExistence type="predicted"/>
<evidence type="ECO:0000259" key="1">
    <source>
        <dbReference type="Pfam" id="PF07929"/>
    </source>
</evidence>
<comment type="caution">
    <text evidence="3">The sequence shown here is derived from an EMBL/GenBank/DDBJ whole genome shotgun (WGS) entry which is preliminary data.</text>
</comment>
<dbReference type="InterPro" id="IPR053864">
    <property type="entry name" value="DUF6933"/>
</dbReference>
<dbReference type="InterPro" id="IPR012912">
    <property type="entry name" value="Plasmid_pRiA4b_Orf3-like"/>
</dbReference>
<evidence type="ECO:0008006" key="5">
    <source>
        <dbReference type="Google" id="ProtNLM"/>
    </source>
</evidence>
<keyword evidence="4" id="KW-1185">Reference proteome</keyword>
<dbReference type="PANTHER" id="PTHR41878:SF1">
    <property type="entry name" value="TNPR PROTEIN"/>
    <property type="match status" value="1"/>
</dbReference>
<organism evidence="3 4">
    <name type="scientific">Pseudoneobacillus rhizosphaerae</name>
    <dbReference type="NCBI Taxonomy" id="2880968"/>
    <lineage>
        <taxon>Bacteria</taxon>
        <taxon>Bacillati</taxon>
        <taxon>Bacillota</taxon>
        <taxon>Bacilli</taxon>
        <taxon>Bacillales</taxon>
        <taxon>Bacillaceae</taxon>
        <taxon>Pseudoneobacillus</taxon>
    </lineage>
</organism>
<feature type="domain" description="DUF6933" evidence="2">
    <location>
        <begin position="2"/>
        <end position="157"/>
    </location>
</feature>
<reference evidence="3" key="1">
    <citation type="submission" date="2021-10" db="EMBL/GenBank/DDBJ databases">
        <authorList>
            <person name="Criscuolo A."/>
        </authorList>
    </citation>
    <scope>NUCLEOTIDE SEQUENCE</scope>
    <source>
        <strain evidence="3">CIP111885</strain>
    </source>
</reference>
<feature type="domain" description="Plasmid pRiA4b Orf3-like" evidence="1">
    <location>
        <begin position="176"/>
        <end position="364"/>
    </location>
</feature>
<dbReference type="RefSeq" id="WP_230496164.1">
    <property type="nucleotide sequence ID" value="NZ_CAKJTG010000007.1"/>
</dbReference>
<dbReference type="Pfam" id="PF22016">
    <property type="entry name" value="DUF6933"/>
    <property type="match status" value="1"/>
</dbReference>
<dbReference type="AlphaFoldDB" id="A0A9C7G944"/>
<dbReference type="Proteomes" id="UP000789845">
    <property type="component" value="Unassembled WGS sequence"/>
</dbReference>
<dbReference type="PANTHER" id="PTHR41878">
    <property type="entry name" value="LEXA REPRESSOR-RELATED"/>
    <property type="match status" value="1"/>
</dbReference>
<name>A0A9C7G944_9BACI</name>
<protein>
    <recommendedName>
        <fullName evidence="5">TnpR protein</fullName>
    </recommendedName>
</protein>
<dbReference type="EMBL" id="CAKJTG010000007">
    <property type="protein sequence ID" value="CAG9607915.1"/>
    <property type="molecule type" value="Genomic_DNA"/>
</dbReference>
<dbReference type="SUPFAM" id="SSF159941">
    <property type="entry name" value="MM3350-like"/>
    <property type="match status" value="1"/>
</dbReference>
<evidence type="ECO:0000259" key="2">
    <source>
        <dbReference type="Pfam" id="PF22016"/>
    </source>
</evidence>
<evidence type="ECO:0000313" key="3">
    <source>
        <dbReference type="EMBL" id="CAG9607915.1"/>
    </source>
</evidence>
<gene>
    <name evidence="3" type="ORF">NEOCIP111885_01607</name>
</gene>